<dbReference type="SMART" id="SM00052">
    <property type="entry name" value="EAL"/>
    <property type="match status" value="1"/>
</dbReference>
<dbReference type="InterPro" id="IPR013767">
    <property type="entry name" value="PAS_fold"/>
</dbReference>
<dbReference type="CDD" id="cd01949">
    <property type="entry name" value="GGDEF"/>
    <property type="match status" value="1"/>
</dbReference>
<evidence type="ECO:0000256" key="2">
    <source>
        <dbReference type="ARBA" id="ARBA00022714"/>
    </source>
</evidence>
<dbReference type="InterPro" id="IPR000160">
    <property type="entry name" value="GGDEF_dom"/>
</dbReference>
<keyword evidence="4" id="KW-0408">Iron</keyword>
<dbReference type="STRING" id="686340.Metal_3005"/>
<dbReference type="InterPro" id="IPR035919">
    <property type="entry name" value="EAL_sf"/>
</dbReference>
<dbReference type="InterPro" id="IPR000014">
    <property type="entry name" value="PAS"/>
</dbReference>
<dbReference type="InterPro" id="IPR001610">
    <property type="entry name" value="PAC"/>
</dbReference>
<evidence type="ECO:0000259" key="6">
    <source>
        <dbReference type="PROSITE" id="PS50112"/>
    </source>
</evidence>
<dbReference type="GO" id="GO:0006355">
    <property type="term" value="P:regulation of DNA-templated transcription"/>
    <property type="evidence" value="ECO:0007669"/>
    <property type="project" value="InterPro"/>
</dbReference>
<dbReference type="NCBIfam" id="TIGR00229">
    <property type="entry name" value="sensory_box"/>
    <property type="match status" value="2"/>
</dbReference>
<dbReference type="InterPro" id="IPR043128">
    <property type="entry name" value="Rev_trsase/Diguanyl_cyclase"/>
</dbReference>
<dbReference type="InterPro" id="IPR001633">
    <property type="entry name" value="EAL_dom"/>
</dbReference>
<keyword evidence="2" id="KW-0001">2Fe-2S</keyword>
<feature type="domain" description="PAC" evidence="7">
    <location>
        <begin position="388"/>
        <end position="440"/>
    </location>
</feature>
<gene>
    <name evidence="11" type="ORF">Metal_3005</name>
</gene>
<dbReference type="PROSITE" id="PS51296">
    <property type="entry name" value="RIESKE"/>
    <property type="match status" value="1"/>
</dbReference>
<dbReference type="InterPro" id="IPR029787">
    <property type="entry name" value="Nucleotide_cyclase"/>
</dbReference>
<dbReference type="PROSITE" id="PS50112">
    <property type="entry name" value="PAS"/>
    <property type="match status" value="2"/>
</dbReference>
<evidence type="ECO:0000313" key="11">
    <source>
        <dbReference type="EMBL" id="EIC30685.1"/>
    </source>
</evidence>
<keyword evidence="12" id="KW-1185">Reference proteome</keyword>
<dbReference type="Pfam" id="PF00563">
    <property type="entry name" value="EAL"/>
    <property type="match status" value="1"/>
</dbReference>
<dbReference type="GO" id="GO:0051537">
    <property type="term" value="F:2 iron, 2 sulfur cluster binding"/>
    <property type="evidence" value="ECO:0007669"/>
    <property type="project" value="UniProtKB-KW"/>
</dbReference>
<proteinExistence type="predicted"/>
<dbReference type="AlphaFoldDB" id="H8GMG1"/>
<dbReference type="PANTHER" id="PTHR44757:SF2">
    <property type="entry name" value="BIOFILM ARCHITECTURE MAINTENANCE PROTEIN MBAA"/>
    <property type="match status" value="1"/>
</dbReference>
<keyword evidence="5" id="KW-0411">Iron-sulfur</keyword>
<dbReference type="FunFam" id="3.30.70.270:FF:000001">
    <property type="entry name" value="Diguanylate cyclase domain protein"/>
    <property type="match status" value="1"/>
</dbReference>
<sequence length="882" mass="100108">MSPHSPKLSIIPVQSASFISSADPPRWTGRIQLPGNRHVVDILIFEILGEFKAFPAFCPHQGINLTHCPLVGEKMLVCPGHQLCIEALNDTHSYHVEKVEGRFVVILIEEGPVDQNAQIFGDQHSLALERMREEIEQLRMANLKQERQILVITRSMDAMLSESELQKLNFKERAEQEKAFARFVNRILDTMDDLMFFFDKKGRIRRVNTAVERELGFTEADLVTSCIDDLLPVADRQYLADRLPILPWPVHSVVMETIRLNGCYSGEHELLSKHLDNAQAVYWLKSSVLHSEQGKLEGAVITALNITELKVREMRLRLSSKVFDNCSEAIFITDPQGTIQEVNDSFCEITGYERGEVLGKNTRLLKSNMHDQAFYKQLWHSLLNHGSWRGEIWDRRKNGELCPMLASINAVYDDQDQLMHYVAVCSDISQQKQTEQQLQQLAYYDALTQLPNRALFKDRLEHEIRVAQRSHTRLAVFFLDLDHFKNVNDTLGHWVGDYLLKIVASRIQRCLRESDTISRLGGDEFTIILPGLIGIADSTELAQRLNDEVQKPIEIAEHAIHVTTSIGIAVFPDDGNDFHTLTKHADTAMYASKAKGRGQFQYFEAGMNEAAHQRLLLENALRLAIEQEDFQLHYQLKVGGSLERIAGAEALIRWKRPGFGMMPPDRFISIAEETGLIIPLGAWILRMACLQAKAWKDKIAEFRIAVNLSPRQLLDDDFVSILDRILAETGTSPEWIELEVTESLVMHDIDKACERLCQIRSRGIRIAMDDFGTGYSSLSYLQKLPLQVLKIDRSFVQAYTGDPTSSEAIFIKTIIALGHSLNMTVVAEGVENESQLAVLKAHGCDEFQGYYFSPPLSADEFERLWLDPNKHAVDFTASLNND</sequence>
<dbReference type="SMART" id="SM00086">
    <property type="entry name" value="PAC"/>
    <property type="match status" value="1"/>
</dbReference>
<dbReference type="eggNOG" id="COG5001">
    <property type="taxonomic scope" value="Bacteria"/>
</dbReference>
<dbReference type="InterPro" id="IPR036922">
    <property type="entry name" value="Rieske_2Fe-2S_sf"/>
</dbReference>
<dbReference type="GO" id="GO:0046872">
    <property type="term" value="F:metal ion binding"/>
    <property type="evidence" value="ECO:0007669"/>
    <property type="project" value="UniProtKB-KW"/>
</dbReference>
<feature type="domain" description="GGDEF" evidence="9">
    <location>
        <begin position="472"/>
        <end position="605"/>
    </location>
</feature>
<feature type="domain" description="EAL" evidence="8">
    <location>
        <begin position="614"/>
        <end position="869"/>
    </location>
</feature>
<protein>
    <submittedName>
        <fullName evidence="11">PAS domain S-box/diguanylate cyclase (GGDEF) domain-containing protein</fullName>
    </submittedName>
</protein>
<dbReference type="PROSITE" id="PS50113">
    <property type="entry name" value="PAC"/>
    <property type="match status" value="1"/>
</dbReference>
<dbReference type="InterPro" id="IPR035965">
    <property type="entry name" value="PAS-like_dom_sf"/>
</dbReference>
<feature type="domain" description="PAS" evidence="6">
    <location>
        <begin position="315"/>
        <end position="372"/>
    </location>
</feature>
<dbReference type="Proteomes" id="UP000005090">
    <property type="component" value="Chromosome"/>
</dbReference>
<dbReference type="Gene3D" id="2.102.10.10">
    <property type="entry name" value="Rieske [2Fe-2S] iron-sulphur domain"/>
    <property type="match status" value="1"/>
</dbReference>
<dbReference type="SMART" id="SM00267">
    <property type="entry name" value="GGDEF"/>
    <property type="match status" value="1"/>
</dbReference>
<dbReference type="HOGENOM" id="CLU_000445_70_20_6"/>
<evidence type="ECO:0000256" key="1">
    <source>
        <dbReference type="ARBA" id="ARBA00001946"/>
    </source>
</evidence>
<dbReference type="Pfam" id="PF13426">
    <property type="entry name" value="PAS_9"/>
    <property type="match status" value="1"/>
</dbReference>
<dbReference type="InterPro" id="IPR052155">
    <property type="entry name" value="Biofilm_reg_signaling"/>
</dbReference>
<dbReference type="Pfam" id="PF00989">
    <property type="entry name" value="PAS"/>
    <property type="match status" value="1"/>
</dbReference>
<dbReference type="PROSITE" id="PS50887">
    <property type="entry name" value="GGDEF"/>
    <property type="match status" value="1"/>
</dbReference>
<dbReference type="Gene3D" id="3.30.70.270">
    <property type="match status" value="1"/>
</dbReference>
<evidence type="ECO:0000256" key="3">
    <source>
        <dbReference type="ARBA" id="ARBA00022723"/>
    </source>
</evidence>
<evidence type="ECO:0000259" key="10">
    <source>
        <dbReference type="PROSITE" id="PS51296"/>
    </source>
</evidence>
<keyword evidence="3" id="KW-0479">Metal-binding</keyword>
<name>H8GMG1_METAL</name>
<evidence type="ECO:0000313" key="12">
    <source>
        <dbReference type="Proteomes" id="UP000005090"/>
    </source>
</evidence>
<dbReference type="InterPro" id="IPR000700">
    <property type="entry name" value="PAS-assoc_C"/>
</dbReference>
<dbReference type="CDD" id="cd00130">
    <property type="entry name" value="PAS"/>
    <property type="match status" value="2"/>
</dbReference>
<dbReference type="InterPro" id="IPR017941">
    <property type="entry name" value="Rieske_2Fe-2S"/>
</dbReference>
<evidence type="ECO:0000256" key="4">
    <source>
        <dbReference type="ARBA" id="ARBA00023004"/>
    </source>
</evidence>
<dbReference type="SUPFAM" id="SSF50022">
    <property type="entry name" value="ISP domain"/>
    <property type="match status" value="1"/>
</dbReference>
<feature type="domain" description="Rieske" evidence="10">
    <location>
        <begin position="42"/>
        <end position="105"/>
    </location>
</feature>
<evidence type="ECO:0000256" key="5">
    <source>
        <dbReference type="ARBA" id="ARBA00023014"/>
    </source>
</evidence>
<dbReference type="NCBIfam" id="TIGR00254">
    <property type="entry name" value="GGDEF"/>
    <property type="match status" value="1"/>
</dbReference>
<organism evidence="11 12">
    <name type="scientific">Methylomicrobium album BG8</name>
    <dbReference type="NCBI Taxonomy" id="686340"/>
    <lineage>
        <taxon>Bacteria</taxon>
        <taxon>Pseudomonadati</taxon>
        <taxon>Pseudomonadota</taxon>
        <taxon>Gammaproteobacteria</taxon>
        <taxon>Methylococcales</taxon>
        <taxon>Methylococcaceae</taxon>
        <taxon>Methylomicrobium</taxon>
    </lineage>
</organism>
<comment type="cofactor">
    <cofactor evidence="1">
        <name>Mg(2+)</name>
        <dbReference type="ChEBI" id="CHEBI:18420"/>
    </cofactor>
</comment>
<dbReference type="Gene3D" id="3.20.20.450">
    <property type="entry name" value="EAL domain"/>
    <property type="match status" value="1"/>
</dbReference>
<reference evidence="11 12" key="1">
    <citation type="journal article" date="2013" name="Genome Announc.">
        <title>Genome Sequence of the Obligate Gammaproteobacterial Methanotroph Methylomicrobium album Strain BG8.</title>
        <authorList>
            <person name="Kits K.D."/>
            <person name="Kalyuzhnaya M.G."/>
            <person name="Klotz M.G."/>
            <person name="Jetten M.S."/>
            <person name="Op den Camp H.J."/>
            <person name="Vuilleumier S."/>
            <person name="Bringel F."/>
            <person name="Dispirito A.A."/>
            <person name="Murrell J.C."/>
            <person name="Bruce D."/>
            <person name="Cheng J.F."/>
            <person name="Copeland A."/>
            <person name="Goodwin L."/>
            <person name="Hauser L."/>
            <person name="Lajus A."/>
            <person name="Land M.L."/>
            <person name="Lapidus A."/>
            <person name="Lucas S."/>
            <person name="Medigue C."/>
            <person name="Pitluck S."/>
            <person name="Woyke T."/>
            <person name="Zeytun A."/>
            <person name="Stein L.Y."/>
        </authorList>
    </citation>
    <scope>NUCLEOTIDE SEQUENCE [LARGE SCALE GENOMIC DNA]</scope>
    <source>
        <strain evidence="11 12">BG8</strain>
    </source>
</reference>
<feature type="domain" description="PAS" evidence="6">
    <location>
        <begin position="180"/>
        <end position="223"/>
    </location>
</feature>
<dbReference type="Pfam" id="PF00990">
    <property type="entry name" value="GGDEF"/>
    <property type="match status" value="1"/>
</dbReference>
<dbReference type="CDD" id="cd01948">
    <property type="entry name" value="EAL"/>
    <property type="match status" value="1"/>
</dbReference>
<dbReference type="EMBL" id="CM001475">
    <property type="protein sequence ID" value="EIC30685.1"/>
    <property type="molecule type" value="Genomic_DNA"/>
</dbReference>
<evidence type="ECO:0000259" key="8">
    <source>
        <dbReference type="PROSITE" id="PS50883"/>
    </source>
</evidence>
<dbReference type="SUPFAM" id="SSF55073">
    <property type="entry name" value="Nucleotide cyclase"/>
    <property type="match status" value="1"/>
</dbReference>
<dbReference type="SUPFAM" id="SSF55785">
    <property type="entry name" value="PYP-like sensor domain (PAS domain)"/>
    <property type="match status" value="2"/>
</dbReference>
<dbReference type="SUPFAM" id="SSF141868">
    <property type="entry name" value="EAL domain-like"/>
    <property type="match status" value="1"/>
</dbReference>
<dbReference type="GO" id="GO:0003824">
    <property type="term" value="F:catalytic activity"/>
    <property type="evidence" value="ECO:0007669"/>
    <property type="project" value="UniProtKB-ARBA"/>
</dbReference>
<accession>H8GMG1</accession>
<evidence type="ECO:0000259" key="7">
    <source>
        <dbReference type="PROSITE" id="PS50113"/>
    </source>
</evidence>
<dbReference type="PROSITE" id="PS50883">
    <property type="entry name" value="EAL"/>
    <property type="match status" value="1"/>
</dbReference>
<dbReference type="PANTHER" id="PTHR44757">
    <property type="entry name" value="DIGUANYLATE CYCLASE DGCP"/>
    <property type="match status" value="1"/>
</dbReference>
<dbReference type="SMART" id="SM00091">
    <property type="entry name" value="PAS"/>
    <property type="match status" value="2"/>
</dbReference>
<dbReference type="Gene3D" id="3.30.450.20">
    <property type="entry name" value="PAS domain"/>
    <property type="match status" value="2"/>
</dbReference>
<evidence type="ECO:0000259" key="9">
    <source>
        <dbReference type="PROSITE" id="PS50887"/>
    </source>
</evidence>